<evidence type="ECO:0000256" key="9">
    <source>
        <dbReference type="ARBA" id="ARBA00047811"/>
    </source>
</evidence>
<dbReference type="Gene3D" id="1.10.510.10">
    <property type="entry name" value="Transferase(Phosphotransferase) domain 1"/>
    <property type="match status" value="1"/>
</dbReference>
<dbReference type="Pfam" id="PF00069">
    <property type="entry name" value="Pkinase"/>
    <property type="match status" value="1"/>
</dbReference>
<dbReference type="InterPro" id="IPR050108">
    <property type="entry name" value="CDK"/>
</dbReference>
<dbReference type="EMBL" id="BTGU01000177">
    <property type="protein sequence ID" value="GMN64376.1"/>
    <property type="molecule type" value="Genomic_DNA"/>
</dbReference>
<dbReference type="AlphaFoldDB" id="A0AA88DYW4"/>
<protein>
    <recommendedName>
        <fullName evidence="2">cyclin-dependent kinase</fullName>
        <ecNumber evidence="2">2.7.11.22</ecNumber>
    </recommendedName>
</protein>
<accession>A0AA88DYW4</accession>
<comment type="catalytic activity">
    <reaction evidence="9">
        <text>L-threonyl-[protein] + ATP = O-phospho-L-threonyl-[protein] + ADP + H(+)</text>
        <dbReference type="Rhea" id="RHEA:46608"/>
        <dbReference type="Rhea" id="RHEA-COMP:11060"/>
        <dbReference type="Rhea" id="RHEA-COMP:11605"/>
        <dbReference type="ChEBI" id="CHEBI:15378"/>
        <dbReference type="ChEBI" id="CHEBI:30013"/>
        <dbReference type="ChEBI" id="CHEBI:30616"/>
        <dbReference type="ChEBI" id="CHEBI:61977"/>
        <dbReference type="ChEBI" id="CHEBI:456216"/>
        <dbReference type="EC" id="2.7.11.22"/>
    </reaction>
</comment>
<dbReference type="PROSITE" id="PS50011">
    <property type="entry name" value="PROTEIN_KINASE_DOM"/>
    <property type="match status" value="1"/>
</dbReference>
<dbReference type="InterPro" id="IPR011009">
    <property type="entry name" value="Kinase-like_dom_sf"/>
</dbReference>
<dbReference type="EC" id="2.7.11.22" evidence="2"/>
<feature type="region of interest" description="Disordered" evidence="11">
    <location>
        <begin position="227"/>
        <end position="264"/>
    </location>
</feature>
<evidence type="ECO:0000256" key="8">
    <source>
        <dbReference type="ARBA" id="ARBA00022840"/>
    </source>
</evidence>
<feature type="domain" description="Protein kinase" evidence="12">
    <location>
        <begin position="316"/>
        <end position="608"/>
    </location>
</feature>
<keyword evidence="7" id="KW-0418">Kinase</keyword>
<dbReference type="CDD" id="cd07843">
    <property type="entry name" value="STKc_CDC2L1"/>
    <property type="match status" value="1"/>
</dbReference>
<evidence type="ECO:0000256" key="11">
    <source>
        <dbReference type="SAM" id="MobiDB-lite"/>
    </source>
</evidence>
<sequence length="719" mass="80234">MAAGGVDVLRRRDSRFSRKEFDCRENGSRGLNRSSIRRHGLERKNDSGSRPYGFYGRTEERRSGGEDSRLEDVVQLPLEKKRKFSPITWEKEEKDVNISSSKRVLRVTPLSPPHRSPSESKGRVLEGVSNGDLLKCPVSEPDNQLQGVELAKVEVEVADELVEPSLPKNSAADLSPELLPQKHEDVRETHDQMEEEETFQPRGILMSRWASDEDSPQHVSEREYSPYVGISSPESGEIRREGSVGDRTTSFSDEEGCYSGSGSGGNHSVGLCDDSLDGDGHCSSEDDGEDIQIEEATVSAHGGGNMLQTCRSVFEYEKLNKINEGTYGIVYKARDKKSGEIVALKKVKMDVNKDDCGFPLSSLREINILSSFSHPSVVNVKEVVMDDDDGVYMVMEYMEYDLKCLMGKMKEPFSMSEVKWLMLQLLEGVKYLHDNWVLHRDLKTSNLLLSKDGELKICDFGLSRQYGSPLKPYTQLVVTLWYRAPEILLGAKEYSTAIDMWSVGCIMAELLAKEPLFKGKTEVEQLDKIFKTLGAPNETIWPGISKLPGSSAKFVKQPYNLLRKKFPATSFIGSTALTDLGFDLLSKLLTYDPEKRITAEDALNHKWFLEVPLPRSDFRPSLPAVQSQNRTTRSVETGLEVEMLKVNSVTLASWCVGVGACDNEHISSSRLTPSPSQPNVCAYLAMAGVYLINWLGVVLPPLPMMMQLKGLNDPEDDSS</sequence>
<dbReference type="FunFam" id="3.30.200.20:FF:000172">
    <property type="entry name" value="cyclin-dependent kinase G-2 isoform X1"/>
    <property type="match status" value="1"/>
</dbReference>
<name>A0AA88DYW4_FICCA</name>
<proteinExistence type="inferred from homology"/>
<comment type="catalytic activity">
    <reaction evidence="10">
        <text>L-seryl-[protein] + ATP = O-phospho-L-seryl-[protein] + ADP + H(+)</text>
        <dbReference type="Rhea" id="RHEA:17989"/>
        <dbReference type="Rhea" id="RHEA-COMP:9863"/>
        <dbReference type="Rhea" id="RHEA-COMP:11604"/>
        <dbReference type="ChEBI" id="CHEBI:15378"/>
        <dbReference type="ChEBI" id="CHEBI:29999"/>
        <dbReference type="ChEBI" id="CHEBI:30616"/>
        <dbReference type="ChEBI" id="CHEBI:83421"/>
        <dbReference type="ChEBI" id="CHEBI:456216"/>
        <dbReference type="EC" id="2.7.11.22"/>
    </reaction>
</comment>
<dbReference type="PANTHER" id="PTHR24056">
    <property type="entry name" value="CELL DIVISION PROTEIN KINASE"/>
    <property type="match status" value="1"/>
</dbReference>
<dbReference type="PROSITE" id="PS00108">
    <property type="entry name" value="PROTEIN_KINASE_ST"/>
    <property type="match status" value="1"/>
</dbReference>
<evidence type="ECO:0000256" key="7">
    <source>
        <dbReference type="ARBA" id="ARBA00022777"/>
    </source>
</evidence>
<dbReference type="PANTHER" id="PTHR24056:SF542">
    <property type="entry name" value="CYCLIN-DEPENDENT KINASE"/>
    <property type="match status" value="1"/>
</dbReference>
<dbReference type="InterPro" id="IPR045267">
    <property type="entry name" value="CDK11/PITSLRE_STKc"/>
</dbReference>
<keyword evidence="8" id="KW-0067">ATP-binding</keyword>
<keyword evidence="14" id="KW-1185">Reference proteome</keyword>
<dbReference type="Gene3D" id="3.30.200.20">
    <property type="entry name" value="Phosphorylase Kinase, domain 1"/>
    <property type="match status" value="1"/>
</dbReference>
<evidence type="ECO:0000313" key="13">
    <source>
        <dbReference type="EMBL" id="GMN64376.1"/>
    </source>
</evidence>
<dbReference type="GO" id="GO:0007346">
    <property type="term" value="P:regulation of mitotic cell cycle"/>
    <property type="evidence" value="ECO:0007669"/>
    <property type="project" value="TreeGrafter"/>
</dbReference>
<dbReference type="SMART" id="SM00220">
    <property type="entry name" value="S_TKc"/>
    <property type="match status" value="1"/>
</dbReference>
<dbReference type="InterPro" id="IPR000719">
    <property type="entry name" value="Prot_kinase_dom"/>
</dbReference>
<evidence type="ECO:0000259" key="12">
    <source>
        <dbReference type="PROSITE" id="PS50011"/>
    </source>
</evidence>
<dbReference type="SUPFAM" id="SSF56112">
    <property type="entry name" value="Protein kinase-like (PK-like)"/>
    <property type="match status" value="1"/>
</dbReference>
<gene>
    <name evidence="13" type="ORF">TIFTF001_033442</name>
</gene>
<comment type="caution">
    <text evidence="13">The sequence shown here is derived from an EMBL/GenBank/DDBJ whole genome shotgun (WGS) entry which is preliminary data.</text>
</comment>
<dbReference type="GO" id="GO:0004693">
    <property type="term" value="F:cyclin-dependent protein serine/threonine kinase activity"/>
    <property type="evidence" value="ECO:0007669"/>
    <property type="project" value="UniProtKB-EC"/>
</dbReference>
<evidence type="ECO:0000256" key="6">
    <source>
        <dbReference type="ARBA" id="ARBA00022741"/>
    </source>
</evidence>
<evidence type="ECO:0000256" key="5">
    <source>
        <dbReference type="ARBA" id="ARBA00022679"/>
    </source>
</evidence>
<comment type="similarity">
    <text evidence="1">Belongs to the protein kinase superfamily. CMGC Ser/Thr protein kinase family. CDC2/CDKX subfamily.</text>
</comment>
<dbReference type="GO" id="GO:0010556">
    <property type="term" value="P:regulation of macromolecule biosynthetic process"/>
    <property type="evidence" value="ECO:0007669"/>
    <property type="project" value="UniProtKB-ARBA"/>
</dbReference>
<feature type="region of interest" description="Disordered" evidence="11">
    <location>
        <begin position="21"/>
        <end position="69"/>
    </location>
</feature>
<evidence type="ECO:0000256" key="2">
    <source>
        <dbReference type="ARBA" id="ARBA00012425"/>
    </source>
</evidence>
<dbReference type="GO" id="GO:0005524">
    <property type="term" value="F:ATP binding"/>
    <property type="evidence" value="ECO:0007669"/>
    <property type="project" value="UniProtKB-KW"/>
</dbReference>
<dbReference type="InterPro" id="IPR008271">
    <property type="entry name" value="Ser/Thr_kinase_AS"/>
</dbReference>
<keyword evidence="6" id="KW-0547">Nucleotide-binding</keyword>
<dbReference type="FunFam" id="1.10.510.10:FF:000211">
    <property type="entry name" value="Cyclin-dependent kinase G-2"/>
    <property type="match status" value="1"/>
</dbReference>
<evidence type="ECO:0000256" key="1">
    <source>
        <dbReference type="ARBA" id="ARBA00006485"/>
    </source>
</evidence>
<feature type="compositionally biased region" description="Basic and acidic residues" evidence="11">
    <location>
        <begin position="57"/>
        <end position="69"/>
    </location>
</feature>
<evidence type="ECO:0000256" key="10">
    <source>
        <dbReference type="ARBA" id="ARBA00048367"/>
    </source>
</evidence>
<feature type="region of interest" description="Disordered" evidence="11">
    <location>
        <begin position="104"/>
        <end position="125"/>
    </location>
</feature>
<evidence type="ECO:0000256" key="4">
    <source>
        <dbReference type="ARBA" id="ARBA00022553"/>
    </source>
</evidence>
<dbReference type="GO" id="GO:0005634">
    <property type="term" value="C:nucleus"/>
    <property type="evidence" value="ECO:0007669"/>
    <property type="project" value="UniProtKB-ARBA"/>
</dbReference>
<dbReference type="GO" id="GO:0080090">
    <property type="term" value="P:regulation of primary metabolic process"/>
    <property type="evidence" value="ECO:0007669"/>
    <property type="project" value="UniProtKB-ARBA"/>
</dbReference>
<reference evidence="13" key="1">
    <citation type="submission" date="2023-07" db="EMBL/GenBank/DDBJ databases">
        <title>draft genome sequence of fig (Ficus carica).</title>
        <authorList>
            <person name="Takahashi T."/>
            <person name="Nishimura K."/>
        </authorList>
    </citation>
    <scope>NUCLEOTIDE SEQUENCE</scope>
</reference>
<evidence type="ECO:0000313" key="14">
    <source>
        <dbReference type="Proteomes" id="UP001187192"/>
    </source>
</evidence>
<evidence type="ECO:0000256" key="3">
    <source>
        <dbReference type="ARBA" id="ARBA00022527"/>
    </source>
</evidence>
<organism evidence="13 14">
    <name type="scientific">Ficus carica</name>
    <name type="common">Common fig</name>
    <dbReference type="NCBI Taxonomy" id="3494"/>
    <lineage>
        <taxon>Eukaryota</taxon>
        <taxon>Viridiplantae</taxon>
        <taxon>Streptophyta</taxon>
        <taxon>Embryophyta</taxon>
        <taxon>Tracheophyta</taxon>
        <taxon>Spermatophyta</taxon>
        <taxon>Magnoliopsida</taxon>
        <taxon>eudicotyledons</taxon>
        <taxon>Gunneridae</taxon>
        <taxon>Pentapetalae</taxon>
        <taxon>rosids</taxon>
        <taxon>fabids</taxon>
        <taxon>Rosales</taxon>
        <taxon>Moraceae</taxon>
        <taxon>Ficeae</taxon>
        <taxon>Ficus</taxon>
    </lineage>
</organism>
<keyword evidence="5" id="KW-0808">Transferase</keyword>
<keyword evidence="3" id="KW-0723">Serine/threonine-protein kinase</keyword>
<dbReference type="Proteomes" id="UP001187192">
    <property type="component" value="Unassembled WGS sequence"/>
</dbReference>
<keyword evidence="4" id="KW-0597">Phosphoprotein</keyword>